<reference evidence="1 2" key="1">
    <citation type="submission" date="2019-09" db="EMBL/GenBank/DDBJ databases">
        <title>A chromosome-level genome assembly of the Chinese tupelo Nyssa sinensis.</title>
        <authorList>
            <person name="Yang X."/>
            <person name="Kang M."/>
            <person name="Yang Y."/>
            <person name="Xiong H."/>
            <person name="Wang M."/>
            <person name="Zhang Z."/>
            <person name="Wang Z."/>
            <person name="Wu H."/>
            <person name="Ma T."/>
            <person name="Liu J."/>
            <person name="Xi Z."/>
        </authorList>
    </citation>
    <scope>NUCLEOTIDE SEQUENCE [LARGE SCALE GENOMIC DNA]</scope>
    <source>
        <strain evidence="1">J267</strain>
        <tissue evidence="1">Leaf</tissue>
    </source>
</reference>
<evidence type="ECO:0000313" key="2">
    <source>
        <dbReference type="Proteomes" id="UP000325577"/>
    </source>
</evidence>
<evidence type="ECO:0000313" key="1">
    <source>
        <dbReference type="EMBL" id="KAA8531252.1"/>
    </source>
</evidence>
<dbReference type="Proteomes" id="UP000325577">
    <property type="component" value="Linkage Group LG2"/>
</dbReference>
<keyword evidence="2" id="KW-1185">Reference proteome</keyword>
<dbReference type="AlphaFoldDB" id="A0A5J5ANA1"/>
<organism evidence="1 2">
    <name type="scientific">Nyssa sinensis</name>
    <dbReference type="NCBI Taxonomy" id="561372"/>
    <lineage>
        <taxon>Eukaryota</taxon>
        <taxon>Viridiplantae</taxon>
        <taxon>Streptophyta</taxon>
        <taxon>Embryophyta</taxon>
        <taxon>Tracheophyta</taxon>
        <taxon>Spermatophyta</taxon>
        <taxon>Magnoliopsida</taxon>
        <taxon>eudicotyledons</taxon>
        <taxon>Gunneridae</taxon>
        <taxon>Pentapetalae</taxon>
        <taxon>asterids</taxon>
        <taxon>Cornales</taxon>
        <taxon>Nyssaceae</taxon>
        <taxon>Nyssa</taxon>
    </lineage>
</organism>
<gene>
    <name evidence="1" type="ORF">F0562_005961</name>
</gene>
<proteinExistence type="predicted"/>
<accession>A0A5J5ANA1</accession>
<protein>
    <submittedName>
        <fullName evidence="1">Uncharacterized protein</fullName>
    </submittedName>
</protein>
<sequence length="104" mass="12010">MSLGVLNLSRGCRIILATFRLIRIGSRSKVCPKVTRVRISIPWKFKGLVVSSRGVLIPYSRNMEWTSVVTRPNKKPHKEEYSETEVKKAFNINEQGWIKLIDPR</sequence>
<dbReference type="EMBL" id="CM018043">
    <property type="protein sequence ID" value="KAA8531252.1"/>
    <property type="molecule type" value="Genomic_DNA"/>
</dbReference>
<name>A0A5J5ANA1_9ASTE</name>